<gene>
    <name evidence="3" type="ORF">ULVI_12185</name>
</gene>
<evidence type="ECO:0000259" key="2">
    <source>
        <dbReference type="Pfam" id="PF01551"/>
    </source>
</evidence>
<dbReference type="RefSeq" id="WP_068593058.1">
    <property type="nucleotide sequence ID" value="NZ_LRXL01000045.1"/>
</dbReference>
<feature type="region of interest" description="Disordered" evidence="1">
    <location>
        <begin position="399"/>
        <end position="420"/>
    </location>
</feature>
<name>A0A167H571_9FLAO</name>
<reference evidence="3 4" key="1">
    <citation type="submission" date="2016-02" db="EMBL/GenBank/DDBJ databases">
        <title>Ulvibacter sp. LPB0005, isolated from Thais luteostoma.</title>
        <authorList>
            <person name="Shin S.-K."/>
            <person name="Yi H."/>
        </authorList>
    </citation>
    <scope>NUCLEOTIDE SEQUENCE [LARGE SCALE GENOMIC DNA]</scope>
    <source>
        <strain evidence="3 4">LPB0005</strain>
    </source>
</reference>
<dbReference type="STRING" id="1763537.ULVI_12185"/>
<dbReference type="CDD" id="cd00736">
    <property type="entry name" value="lambda_lys-like"/>
    <property type="match status" value="1"/>
</dbReference>
<feature type="domain" description="M23ase beta-sheet core" evidence="2">
    <location>
        <begin position="657"/>
        <end position="754"/>
    </location>
</feature>
<dbReference type="InterPro" id="IPR023346">
    <property type="entry name" value="Lysozyme-like_dom_sf"/>
</dbReference>
<comment type="caution">
    <text evidence="3">The sequence shown here is derived from an EMBL/GenBank/DDBJ whole genome shotgun (WGS) entry which is preliminary data.</text>
</comment>
<feature type="compositionally biased region" description="Acidic residues" evidence="1">
    <location>
        <begin position="406"/>
        <end position="417"/>
    </location>
</feature>
<proteinExistence type="predicted"/>
<dbReference type="PANTHER" id="PTHR21666">
    <property type="entry name" value="PEPTIDASE-RELATED"/>
    <property type="match status" value="1"/>
</dbReference>
<dbReference type="CDD" id="cd12797">
    <property type="entry name" value="M23_peptidase"/>
    <property type="match status" value="1"/>
</dbReference>
<dbReference type="SUPFAM" id="SSF53955">
    <property type="entry name" value="Lysozyme-like"/>
    <property type="match status" value="1"/>
</dbReference>
<feature type="region of interest" description="Disordered" evidence="1">
    <location>
        <begin position="20"/>
        <end position="100"/>
    </location>
</feature>
<feature type="compositionally biased region" description="Pro residues" evidence="1">
    <location>
        <begin position="22"/>
        <end position="32"/>
    </location>
</feature>
<dbReference type="InterPro" id="IPR011055">
    <property type="entry name" value="Dup_hybrid_motif"/>
</dbReference>
<dbReference type="PANTHER" id="PTHR21666:SF270">
    <property type="entry name" value="MUREIN HYDROLASE ACTIVATOR ENVC"/>
    <property type="match status" value="1"/>
</dbReference>
<evidence type="ECO:0000313" key="4">
    <source>
        <dbReference type="Proteomes" id="UP000077013"/>
    </source>
</evidence>
<dbReference type="InterPro" id="IPR050570">
    <property type="entry name" value="Cell_wall_metabolism_enzyme"/>
</dbReference>
<evidence type="ECO:0000313" key="3">
    <source>
        <dbReference type="EMBL" id="OAB78229.1"/>
    </source>
</evidence>
<keyword evidence="4" id="KW-1185">Reference proteome</keyword>
<dbReference type="GO" id="GO:0004222">
    <property type="term" value="F:metalloendopeptidase activity"/>
    <property type="evidence" value="ECO:0007669"/>
    <property type="project" value="TreeGrafter"/>
</dbReference>
<dbReference type="AlphaFoldDB" id="A0A167H571"/>
<sequence length="786" mass="86695">MLILLVVVVVAAAATYVLTRPPSSPVEPPNIPTSPEVPVEPTLPPEGSIEAGPLEPIEVIEDETETETETETTSEDEETIETETEETEQPDMNSTAANDGMTDGINEAYFAKKEYKASGNETADNSPYRYEFRNTQNFSSKTRATVAGEILTIIKDELAARKEFAKVDTIEAALTEPSYAGSNSAGAGNGGTVEFEIYKMTPEYVKTDNAPLESDLYVFAKTTNLDEKEITITIQEKEELLVGANAPLPVLERDDAAEEVQNSEDLEEITELKGTIDEGFIAIPIRLRPKADEDLQEWKEKLDGKQSDTYSYEVANSFSVEGDAEAIASSIERKSNEALAPDFIVKKENITELLTEGASFETGHTFNLPKYSTEKVWGKLWLKASAQGEEELYEEEFLNEINNDSDTAENEESDETETTAQKENYFVIGGICVCEARVRAYMRMLRVGEGTVGERGYVTLFGGVDFTAPPYNRDMSDHPRIQRPFGATTSSAAGAYQVMGYTWDDANMITRRTQYGIENFEQLSQDRFCIVLFKHKRAGMLELIIAGNIREATAEYGSREWASLPMNENEGRYGQPNKTMTEALALYETFLQEELAGDSDLYLPDGFLSEFGYSCCNDSSDGWHHPLDTMELRGWYNSGFYPGSSDHGDAPIRFSNHHDGLDLYAPIGTTVYACVDGEIYEDYISGTYGNTLGIKGTYNGSTYYFFYAHLSERDVAKGDTVKAGDIIGKTGKSGNASGQAAKMNHLHFEVRNTSSRTGGRLDPLTTIAELGADVNTSPDEASQTGN</sequence>
<dbReference type="EMBL" id="LRXL01000045">
    <property type="protein sequence ID" value="OAB78229.1"/>
    <property type="molecule type" value="Genomic_DNA"/>
</dbReference>
<dbReference type="Gene3D" id="2.70.70.10">
    <property type="entry name" value="Glucose Permease (Domain IIA)"/>
    <property type="match status" value="1"/>
</dbReference>
<dbReference type="Pfam" id="PF01551">
    <property type="entry name" value="Peptidase_M23"/>
    <property type="match status" value="1"/>
</dbReference>
<dbReference type="SUPFAM" id="SSF51261">
    <property type="entry name" value="Duplicated hybrid motif"/>
    <property type="match status" value="1"/>
</dbReference>
<dbReference type="InterPro" id="IPR016047">
    <property type="entry name" value="M23ase_b-sheet_dom"/>
</dbReference>
<accession>A0A167H571</accession>
<dbReference type="Proteomes" id="UP000077013">
    <property type="component" value="Unassembled WGS sequence"/>
</dbReference>
<organism evidence="3 4">
    <name type="scientific">Cochleicola gelatinilyticus</name>
    <dbReference type="NCBI Taxonomy" id="1763537"/>
    <lineage>
        <taxon>Bacteria</taxon>
        <taxon>Pseudomonadati</taxon>
        <taxon>Bacteroidota</taxon>
        <taxon>Flavobacteriia</taxon>
        <taxon>Flavobacteriales</taxon>
        <taxon>Flavobacteriaceae</taxon>
        <taxon>Cochleicola</taxon>
    </lineage>
</organism>
<dbReference type="Gene3D" id="1.10.530.10">
    <property type="match status" value="1"/>
</dbReference>
<evidence type="ECO:0000256" key="1">
    <source>
        <dbReference type="SAM" id="MobiDB-lite"/>
    </source>
</evidence>
<feature type="compositionally biased region" description="Acidic residues" evidence="1">
    <location>
        <begin position="58"/>
        <end position="89"/>
    </location>
</feature>
<dbReference type="OrthoDB" id="961266at2"/>
<protein>
    <recommendedName>
        <fullName evidence="2">M23ase beta-sheet core domain-containing protein</fullName>
    </recommendedName>
</protein>